<dbReference type="GO" id="GO:0004674">
    <property type="term" value="F:protein serine/threonine kinase activity"/>
    <property type="evidence" value="ECO:0007669"/>
    <property type="project" value="UniProtKB-KW"/>
</dbReference>
<organism evidence="11 12">
    <name type="scientific">Phtheirospermum japonicum</name>
    <dbReference type="NCBI Taxonomy" id="374723"/>
    <lineage>
        <taxon>Eukaryota</taxon>
        <taxon>Viridiplantae</taxon>
        <taxon>Streptophyta</taxon>
        <taxon>Embryophyta</taxon>
        <taxon>Tracheophyta</taxon>
        <taxon>Spermatophyta</taxon>
        <taxon>Magnoliopsida</taxon>
        <taxon>eudicotyledons</taxon>
        <taxon>Gunneridae</taxon>
        <taxon>Pentapetalae</taxon>
        <taxon>asterids</taxon>
        <taxon>lamiids</taxon>
        <taxon>Lamiales</taxon>
        <taxon>Orobanchaceae</taxon>
        <taxon>Orobanchaceae incertae sedis</taxon>
        <taxon>Phtheirospermum</taxon>
    </lineage>
</organism>
<dbReference type="Pfam" id="PF00538">
    <property type="entry name" value="Linker_histone"/>
    <property type="match status" value="1"/>
</dbReference>
<keyword evidence="6 7" id="KW-0067">ATP-binding</keyword>
<feature type="compositionally biased region" description="Polar residues" evidence="8">
    <location>
        <begin position="527"/>
        <end position="552"/>
    </location>
</feature>
<keyword evidence="12" id="KW-1185">Reference proteome</keyword>
<dbReference type="InterPro" id="IPR011009">
    <property type="entry name" value="Kinase-like_dom_sf"/>
</dbReference>
<feature type="compositionally biased region" description="Basic and acidic residues" evidence="8">
    <location>
        <begin position="375"/>
        <end position="386"/>
    </location>
</feature>
<feature type="region of interest" description="Disordered" evidence="8">
    <location>
        <begin position="204"/>
        <end position="438"/>
    </location>
</feature>
<feature type="compositionally biased region" description="Polar residues" evidence="8">
    <location>
        <begin position="394"/>
        <end position="406"/>
    </location>
</feature>
<dbReference type="Proteomes" id="UP000653305">
    <property type="component" value="Unassembled WGS sequence"/>
</dbReference>
<keyword evidence="3" id="KW-0808">Transferase</keyword>
<dbReference type="GO" id="GO:0005524">
    <property type="term" value="F:ATP binding"/>
    <property type="evidence" value="ECO:0007669"/>
    <property type="project" value="UniProtKB-UniRule"/>
</dbReference>
<dbReference type="SMART" id="SM00526">
    <property type="entry name" value="H15"/>
    <property type="match status" value="1"/>
</dbReference>
<evidence type="ECO:0000256" key="7">
    <source>
        <dbReference type="PROSITE-ProRule" id="PRU10141"/>
    </source>
</evidence>
<feature type="region of interest" description="Disordered" evidence="8">
    <location>
        <begin position="454"/>
        <end position="599"/>
    </location>
</feature>
<dbReference type="FunFam" id="3.30.200.20:FF:000046">
    <property type="entry name" value="Mitogen-activated protein kinase"/>
    <property type="match status" value="1"/>
</dbReference>
<name>A0A830BH64_9LAMI</name>
<comment type="similarity">
    <text evidence="1">Belongs to the protein kinase superfamily. CMGC Ser/Thr protein kinase family. MAP kinase subfamily.</text>
</comment>
<dbReference type="SUPFAM" id="SSF46785">
    <property type="entry name" value="Winged helix' DNA-binding domain"/>
    <property type="match status" value="1"/>
</dbReference>
<feature type="compositionally biased region" description="Polar residues" evidence="8">
    <location>
        <begin position="275"/>
        <end position="284"/>
    </location>
</feature>
<evidence type="ECO:0000256" key="5">
    <source>
        <dbReference type="ARBA" id="ARBA00022777"/>
    </source>
</evidence>
<dbReference type="GO" id="GO:0003677">
    <property type="term" value="F:DNA binding"/>
    <property type="evidence" value="ECO:0007669"/>
    <property type="project" value="InterPro"/>
</dbReference>
<dbReference type="PROSITE" id="PS51504">
    <property type="entry name" value="H15"/>
    <property type="match status" value="1"/>
</dbReference>
<dbReference type="Gene3D" id="1.10.510.10">
    <property type="entry name" value="Transferase(Phosphotransferase) domain 1"/>
    <property type="match status" value="1"/>
</dbReference>
<dbReference type="AlphaFoldDB" id="A0A830BH64"/>
<keyword evidence="4 7" id="KW-0547">Nucleotide-binding</keyword>
<feature type="compositionally biased region" description="Basic and acidic residues" evidence="8">
    <location>
        <begin position="570"/>
        <end position="596"/>
    </location>
</feature>
<dbReference type="Gene3D" id="1.10.10.10">
    <property type="entry name" value="Winged helix-like DNA-binding domain superfamily/Winged helix DNA-binding domain"/>
    <property type="match status" value="1"/>
</dbReference>
<dbReference type="PROSITE" id="PS50011">
    <property type="entry name" value="PROTEIN_KINASE_DOM"/>
    <property type="match status" value="1"/>
</dbReference>
<dbReference type="PROSITE" id="PS00107">
    <property type="entry name" value="PROTEIN_KINASE_ATP"/>
    <property type="match status" value="1"/>
</dbReference>
<accession>A0A830BH64</accession>
<dbReference type="InterPro" id="IPR000719">
    <property type="entry name" value="Prot_kinase_dom"/>
</dbReference>
<evidence type="ECO:0000313" key="11">
    <source>
        <dbReference type="EMBL" id="GFP83513.1"/>
    </source>
</evidence>
<feature type="compositionally biased region" description="Basic and acidic residues" evidence="8">
    <location>
        <begin position="204"/>
        <end position="253"/>
    </location>
</feature>
<dbReference type="Gene3D" id="3.30.200.20">
    <property type="entry name" value="Phosphorylase Kinase, domain 1"/>
    <property type="match status" value="1"/>
</dbReference>
<evidence type="ECO:0000256" key="3">
    <source>
        <dbReference type="ARBA" id="ARBA00022679"/>
    </source>
</evidence>
<evidence type="ECO:0000256" key="2">
    <source>
        <dbReference type="ARBA" id="ARBA00022527"/>
    </source>
</evidence>
<keyword evidence="5 11" id="KW-0418">Kinase</keyword>
<feature type="binding site" evidence="7">
    <location>
        <position position="852"/>
    </location>
    <ligand>
        <name>ATP</name>
        <dbReference type="ChEBI" id="CHEBI:30616"/>
    </ligand>
</feature>
<feature type="compositionally biased region" description="Basic and acidic residues" evidence="8">
    <location>
        <begin position="286"/>
        <end position="312"/>
    </location>
</feature>
<dbReference type="GO" id="GO:0000786">
    <property type="term" value="C:nucleosome"/>
    <property type="evidence" value="ECO:0007669"/>
    <property type="project" value="InterPro"/>
</dbReference>
<feature type="domain" description="H15" evidence="10">
    <location>
        <begin position="70"/>
        <end position="140"/>
    </location>
</feature>
<evidence type="ECO:0000256" key="8">
    <source>
        <dbReference type="SAM" id="MobiDB-lite"/>
    </source>
</evidence>
<gene>
    <name evidence="11" type="ORF">PHJA_000494700</name>
</gene>
<dbReference type="InterPro" id="IPR050117">
    <property type="entry name" value="MAPK"/>
</dbReference>
<dbReference type="EMBL" id="BMAC01000065">
    <property type="protein sequence ID" value="GFP83513.1"/>
    <property type="molecule type" value="Genomic_DNA"/>
</dbReference>
<feature type="compositionally biased region" description="Polar residues" evidence="8">
    <location>
        <begin position="503"/>
        <end position="512"/>
    </location>
</feature>
<evidence type="ECO:0000259" key="9">
    <source>
        <dbReference type="PROSITE" id="PS50011"/>
    </source>
</evidence>
<dbReference type="InterPro" id="IPR005818">
    <property type="entry name" value="Histone_H1/H5_H15"/>
</dbReference>
<feature type="compositionally biased region" description="Polar residues" evidence="8">
    <location>
        <begin position="337"/>
        <end position="348"/>
    </location>
</feature>
<proteinExistence type="inferred from homology"/>
<evidence type="ECO:0000256" key="6">
    <source>
        <dbReference type="ARBA" id="ARBA00022840"/>
    </source>
</evidence>
<keyword evidence="2" id="KW-0723">Serine/threonine-protein kinase</keyword>
<comment type="caution">
    <text evidence="11">The sequence shown here is derived from an EMBL/GenBank/DDBJ whole genome shotgun (WGS) entry which is preliminary data.</text>
</comment>
<feature type="domain" description="Protein kinase" evidence="9">
    <location>
        <begin position="822"/>
        <end position="1070"/>
    </location>
</feature>
<evidence type="ECO:0000256" key="1">
    <source>
        <dbReference type="ARBA" id="ARBA00008832"/>
    </source>
</evidence>
<dbReference type="InterPro" id="IPR036390">
    <property type="entry name" value="WH_DNA-bd_sf"/>
</dbReference>
<feature type="region of interest" description="Disordered" evidence="8">
    <location>
        <begin position="1"/>
        <end position="23"/>
    </location>
</feature>
<sequence>MDCPIPLNPHTKTLPPNPENHITQRKPMEKFQKVIFKLAETHPNAPLTPAARTLLQDRLSRFVSQYKTPDHPPYSAMIERAIRELNEKRGSSEASISRFLEKEYDNLPWAHLTMLKHHLRHLCASSFIVVTHNKRYKLPGEIEIPILNSPSTEVDKSKPPRRRTRWRWDCEREKIRRRKRRLIKLRILHKGKIVKVIDNHQEHDGKEAQLTEEKVRNPVSRDPKADDSAARAQEQPERQQSEYSRPEISKHPGFELPRVENIPDPGLAQLPDEVNLQQQETGPSEITRDDVSAAHTQEQPERQQSEYSRPEISKPPCSELPQVKDLPNPGPADLPNVVNSLQQETGPSEITKADVSAAHTQEQPEGEQSVNSRPEISKPPDLRPPRVENLLNPGPTQLEPTSTEELFNSERARRQLRRWNQSYPGPTSGPEDNDLPLLGYFNLETPRVSVVEQMQLESDVKSVKRVEKYSRRRKSEPKQPEFASPSENPPPQQPRRSPRLRSANPQVTQDTDYTIALPSQHYPMSEPVSSDPSICPTRVNSQQQETGPSDITYSRRRKTKPKQSETIVTYEKEPRQLPEELPPQREEVSQDKEQPRRSLRLRLADPEIIVASNYVIALPSQTCCEDCPKSEPSKEKPVNQKLALEPVKPTDEGTEVEKLTARRRPGRCAGGLDTARKRTHLLGVMRACSVPLALCSLHRVPARRGARLLDLVRACSVFPGSTRAYLTWCFRAWYCLKDALRACVVGHFGRVGWSTTHSSWSSASLRPGVGQCALYCSFHSLEACSNDNQEPLRARLWSNLFEMIQNMPITDFFTEYGEANLYEIQEVVGKGSYGVVAAAVDTHTRQKVAIKKINNIFEHVSEATRILREIKLLRLLRHPDIVEIKHIMLPPCRREFKDIYVVFELMETDLHNPKNILANADCKLKICDFGLARPSFGDASSAVFWTDYVATRWYRAPELCGCFFSRYTLAIDIWSIGCIFAEILTGKTLFPGKNAVHQLELITDLLGSPSSETISRALADPYFYGWQMWRMSRQLKRFSKLDFVFEKRKLTKDDVRELIYREILEYHPQMLEEHLHGTDQTHFMYPRSMGVSVDLIKFKATILSTLKEHPGEVEKKSVA</sequence>
<dbReference type="InterPro" id="IPR017441">
    <property type="entry name" value="Protein_kinase_ATP_BS"/>
</dbReference>
<dbReference type="InterPro" id="IPR036388">
    <property type="entry name" value="WH-like_DNA-bd_sf"/>
</dbReference>
<dbReference type="PANTHER" id="PTHR24055">
    <property type="entry name" value="MITOGEN-ACTIVATED PROTEIN KINASE"/>
    <property type="match status" value="1"/>
</dbReference>
<dbReference type="Pfam" id="PF00069">
    <property type="entry name" value="Pkinase"/>
    <property type="match status" value="2"/>
</dbReference>
<dbReference type="FunFam" id="3.30.200.20:FF:000578">
    <property type="entry name" value="Mitogen-activated protein kinase"/>
    <property type="match status" value="1"/>
</dbReference>
<reference evidence="11" key="1">
    <citation type="submission" date="2020-07" db="EMBL/GenBank/DDBJ databases">
        <title>Ethylene signaling mediates host invasion by parasitic plants.</title>
        <authorList>
            <person name="Yoshida S."/>
        </authorList>
    </citation>
    <scope>NUCLEOTIDE SEQUENCE</scope>
    <source>
        <strain evidence="11">Okayama</strain>
    </source>
</reference>
<evidence type="ECO:0000313" key="12">
    <source>
        <dbReference type="Proteomes" id="UP000653305"/>
    </source>
</evidence>
<dbReference type="GO" id="GO:0006334">
    <property type="term" value="P:nucleosome assembly"/>
    <property type="evidence" value="ECO:0007669"/>
    <property type="project" value="InterPro"/>
</dbReference>
<evidence type="ECO:0000259" key="10">
    <source>
        <dbReference type="PROSITE" id="PS51504"/>
    </source>
</evidence>
<evidence type="ECO:0000256" key="4">
    <source>
        <dbReference type="ARBA" id="ARBA00022741"/>
    </source>
</evidence>
<dbReference type="FunFam" id="1.10.510.10:FF:001849">
    <property type="match status" value="1"/>
</dbReference>
<feature type="compositionally biased region" description="Basic and acidic residues" evidence="8">
    <location>
        <begin position="458"/>
        <end position="469"/>
    </location>
</feature>
<dbReference type="SUPFAM" id="SSF56112">
    <property type="entry name" value="Protein kinase-like (PK-like)"/>
    <property type="match status" value="1"/>
</dbReference>
<protein>
    <submittedName>
        <fullName evidence="11">Mitogen-activated protein kinase 9</fullName>
    </submittedName>
</protein>
<feature type="compositionally biased region" description="Polar residues" evidence="8">
    <location>
        <begin position="358"/>
        <end position="374"/>
    </location>
</feature>